<evidence type="ECO:0000256" key="6">
    <source>
        <dbReference type="SAM" id="Phobius"/>
    </source>
</evidence>
<keyword evidence="2" id="KW-1003">Cell membrane</keyword>
<dbReference type="PANTHER" id="PTHR42709">
    <property type="entry name" value="ALKALINE PHOSPHATASE LIKE PROTEIN"/>
    <property type="match status" value="1"/>
</dbReference>
<dbReference type="InterPro" id="IPR032816">
    <property type="entry name" value="VTT_dom"/>
</dbReference>
<feature type="transmembrane region" description="Helical" evidence="6">
    <location>
        <begin position="43"/>
        <end position="65"/>
    </location>
</feature>
<feature type="transmembrane region" description="Helical" evidence="6">
    <location>
        <begin position="162"/>
        <end position="182"/>
    </location>
</feature>
<reference evidence="8" key="1">
    <citation type="submission" date="2020-01" db="EMBL/GenBank/DDBJ databases">
        <authorList>
            <person name="Chen W.-M."/>
        </authorList>
    </citation>
    <scope>NUCLEOTIDE SEQUENCE</scope>
    <source>
        <strain evidence="8">CYK-10</strain>
    </source>
</reference>
<keyword evidence="3 6" id="KW-0812">Transmembrane</keyword>
<evidence type="ECO:0000313" key="8">
    <source>
        <dbReference type="EMBL" id="NBZ87937.1"/>
    </source>
</evidence>
<gene>
    <name evidence="8" type="ORF">GV832_10140</name>
</gene>
<protein>
    <recommendedName>
        <fullName evidence="7">VTT domain-containing protein</fullName>
    </recommendedName>
</protein>
<evidence type="ECO:0000256" key="5">
    <source>
        <dbReference type="ARBA" id="ARBA00023136"/>
    </source>
</evidence>
<keyword evidence="9" id="KW-1185">Reference proteome</keyword>
<accession>A0AAE5BV50</accession>
<proteinExistence type="predicted"/>
<dbReference type="Proteomes" id="UP001193501">
    <property type="component" value="Unassembled WGS sequence"/>
</dbReference>
<dbReference type="EMBL" id="JAABNR010000008">
    <property type="protein sequence ID" value="NBZ87937.1"/>
    <property type="molecule type" value="Genomic_DNA"/>
</dbReference>
<organism evidence="8 9">
    <name type="scientific">Stagnihabitans tardus</name>
    <dbReference type="NCBI Taxonomy" id="2699202"/>
    <lineage>
        <taxon>Bacteria</taxon>
        <taxon>Pseudomonadati</taxon>
        <taxon>Pseudomonadota</taxon>
        <taxon>Alphaproteobacteria</taxon>
        <taxon>Rhodobacterales</taxon>
        <taxon>Paracoccaceae</taxon>
        <taxon>Stagnihabitans</taxon>
    </lineage>
</organism>
<evidence type="ECO:0000313" key="9">
    <source>
        <dbReference type="Proteomes" id="UP001193501"/>
    </source>
</evidence>
<keyword evidence="4 6" id="KW-1133">Transmembrane helix</keyword>
<feature type="transmembrane region" description="Helical" evidence="6">
    <location>
        <begin position="132"/>
        <end position="156"/>
    </location>
</feature>
<evidence type="ECO:0000256" key="2">
    <source>
        <dbReference type="ARBA" id="ARBA00022475"/>
    </source>
</evidence>
<sequence length="187" mass="20420">MTLEGVQLLMQSHGLWVVGPLAVIEGPIVTIIAAWLAKAGYMGLASVYVVCVLGDLVGDAMYYWIGRAGPKILPERWLRKLGMTEARQMALSAHFAERGGKTLLFGKFTHSTGLPIMLASGAARMDFRAYMLWNFIGTVPKSAVFVGLGWVLGSAYAAADTWIWRGSLALGLVGLVVVFWMWRRKSA</sequence>
<dbReference type="InterPro" id="IPR051311">
    <property type="entry name" value="DedA_domain"/>
</dbReference>
<evidence type="ECO:0000256" key="4">
    <source>
        <dbReference type="ARBA" id="ARBA00022989"/>
    </source>
</evidence>
<dbReference type="Pfam" id="PF09335">
    <property type="entry name" value="VTT_dom"/>
    <property type="match status" value="1"/>
</dbReference>
<dbReference type="AlphaFoldDB" id="A0AAE5BV50"/>
<evidence type="ECO:0000256" key="3">
    <source>
        <dbReference type="ARBA" id="ARBA00022692"/>
    </source>
</evidence>
<dbReference type="GO" id="GO:0005886">
    <property type="term" value="C:plasma membrane"/>
    <property type="evidence" value="ECO:0007669"/>
    <property type="project" value="UniProtKB-SubCell"/>
</dbReference>
<dbReference type="PANTHER" id="PTHR42709:SF6">
    <property type="entry name" value="UNDECAPRENYL PHOSPHATE TRANSPORTER A"/>
    <property type="match status" value="1"/>
</dbReference>
<comment type="subcellular location">
    <subcellularLocation>
        <location evidence="1">Cell membrane</location>
        <topology evidence="1">Multi-pass membrane protein</topology>
    </subcellularLocation>
</comment>
<dbReference type="RefSeq" id="WP_168774743.1">
    <property type="nucleotide sequence ID" value="NZ_JAABNR010000008.1"/>
</dbReference>
<comment type="caution">
    <text evidence="8">The sequence shown here is derived from an EMBL/GenBank/DDBJ whole genome shotgun (WGS) entry which is preliminary data.</text>
</comment>
<feature type="transmembrane region" description="Helical" evidence="6">
    <location>
        <begin position="15"/>
        <end position="37"/>
    </location>
</feature>
<keyword evidence="5 6" id="KW-0472">Membrane</keyword>
<evidence type="ECO:0000259" key="7">
    <source>
        <dbReference type="Pfam" id="PF09335"/>
    </source>
</evidence>
<evidence type="ECO:0000256" key="1">
    <source>
        <dbReference type="ARBA" id="ARBA00004651"/>
    </source>
</evidence>
<feature type="domain" description="VTT" evidence="7">
    <location>
        <begin position="35"/>
        <end position="150"/>
    </location>
</feature>
<name>A0AAE5BV50_9RHOB</name>